<dbReference type="GO" id="GO:0005886">
    <property type="term" value="C:plasma membrane"/>
    <property type="evidence" value="ECO:0007669"/>
    <property type="project" value="UniProtKB-SubCell"/>
</dbReference>
<dbReference type="AlphaFoldDB" id="A0AAJ7U260"/>
<keyword evidence="6 7" id="KW-0119">Carbohydrate metabolism</keyword>
<keyword evidence="7" id="KW-1003">Cell membrane</keyword>
<dbReference type="InterPro" id="IPR045583">
    <property type="entry name" value="KPBA/B_C"/>
</dbReference>
<organism evidence="10 11">
    <name type="scientific">Petromyzon marinus</name>
    <name type="common">Sea lamprey</name>
    <dbReference type="NCBI Taxonomy" id="7757"/>
    <lineage>
        <taxon>Eukaryota</taxon>
        <taxon>Metazoa</taxon>
        <taxon>Chordata</taxon>
        <taxon>Craniata</taxon>
        <taxon>Vertebrata</taxon>
        <taxon>Cyclostomata</taxon>
        <taxon>Hyperoartia</taxon>
        <taxon>Petromyzontiformes</taxon>
        <taxon>Petromyzontidae</taxon>
        <taxon>Petromyzon</taxon>
    </lineage>
</organism>
<evidence type="ECO:0000259" key="8">
    <source>
        <dbReference type="Pfam" id="PF00723"/>
    </source>
</evidence>
<dbReference type="Pfam" id="PF00723">
    <property type="entry name" value="Glyco_hydro_15"/>
    <property type="match status" value="1"/>
</dbReference>
<dbReference type="InterPro" id="IPR008928">
    <property type="entry name" value="6-hairpin_glycosidase_sf"/>
</dbReference>
<keyword evidence="7" id="KW-0636">Prenylation</keyword>
<evidence type="ECO:0000256" key="5">
    <source>
        <dbReference type="ARBA" id="ARBA00022860"/>
    </source>
</evidence>
<keyword evidence="5 7" id="KW-0112">Calmodulin-binding</keyword>
<evidence type="ECO:0000256" key="3">
    <source>
        <dbReference type="ARBA" id="ARBA00007128"/>
    </source>
</evidence>
<dbReference type="PANTHER" id="PTHR10749">
    <property type="entry name" value="PHOSPHORYLASE B KINASE REGULATORY SUBUNIT"/>
    <property type="match status" value="1"/>
</dbReference>
<keyword evidence="10" id="KW-1185">Reference proteome</keyword>
<evidence type="ECO:0000256" key="4">
    <source>
        <dbReference type="ARBA" id="ARBA00022600"/>
    </source>
</evidence>
<keyword evidence="7" id="KW-0449">Lipoprotein</keyword>
<dbReference type="Proteomes" id="UP001318040">
    <property type="component" value="Chromosome 45"/>
</dbReference>
<evidence type="ECO:0000259" key="9">
    <source>
        <dbReference type="Pfam" id="PF19292"/>
    </source>
</evidence>
<name>A0AAJ7U260_PETMA</name>
<evidence type="ECO:0000313" key="11">
    <source>
        <dbReference type="RefSeq" id="XP_032826938.1"/>
    </source>
</evidence>
<dbReference type="InterPro" id="IPR008734">
    <property type="entry name" value="PHK_A/B_su"/>
</dbReference>
<keyword evidence="7" id="KW-0472">Membrane</keyword>
<dbReference type="GO" id="GO:0005516">
    <property type="term" value="F:calmodulin binding"/>
    <property type="evidence" value="ECO:0007669"/>
    <property type="project" value="UniProtKB-KW"/>
</dbReference>
<comment type="subcellular location">
    <subcellularLocation>
        <location evidence="1 7">Cell membrane</location>
        <topology evidence="1 7">Lipid-anchor</topology>
        <orientation evidence="1 7">Cytoplasmic side</orientation>
    </subcellularLocation>
</comment>
<dbReference type="PANTHER" id="PTHR10749:SF8">
    <property type="entry name" value="PHOSPHORYLASE B KINASE REGULATORY SUBUNIT BETA"/>
    <property type="match status" value="1"/>
</dbReference>
<dbReference type="GO" id="GO:0005964">
    <property type="term" value="C:phosphorylase kinase complex"/>
    <property type="evidence" value="ECO:0007669"/>
    <property type="project" value="TreeGrafter"/>
</dbReference>
<keyword evidence="4 7" id="KW-0321">Glycogen metabolism</keyword>
<feature type="domain" description="GH15-like" evidence="8">
    <location>
        <begin position="40"/>
        <end position="869"/>
    </location>
</feature>
<dbReference type="InterPro" id="IPR011613">
    <property type="entry name" value="GH15-like"/>
</dbReference>
<evidence type="ECO:0000256" key="2">
    <source>
        <dbReference type="ARBA" id="ARBA00005131"/>
    </source>
</evidence>
<dbReference type="SUPFAM" id="SSF48208">
    <property type="entry name" value="Six-hairpin glycosidases"/>
    <property type="match status" value="1"/>
</dbReference>
<evidence type="ECO:0000256" key="7">
    <source>
        <dbReference type="RuleBase" id="RU364123"/>
    </source>
</evidence>
<dbReference type="GO" id="GO:0005977">
    <property type="term" value="P:glycogen metabolic process"/>
    <property type="evidence" value="ECO:0007669"/>
    <property type="project" value="UniProtKB-KW"/>
</dbReference>
<reference evidence="11" key="1">
    <citation type="submission" date="2025-08" db="UniProtKB">
        <authorList>
            <consortium name="RefSeq"/>
        </authorList>
    </citation>
    <scope>IDENTIFICATION</scope>
    <source>
        <tissue evidence="11">Sperm</tissue>
    </source>
</reference>
<dbReference type="Pfam" id="PF19292">
    <property type="entry name" value="KPBB_C"/>
    <property type="match status" value="1"/>
</dbReference>
<evidence type="ECO:0000256" key="6">
    <source>
        <dbReference type="ARBA" id="ARBA00023277"/>
    </source>
</evidence>
<sequence length="1142" mass="128615">MDDHVAEHHRARYKRSESLYDAVRATDREEKYEKSLWESLDKYYWEVRFTLLDHQSPTTGLFPTKSQSKSNAAKVRDSLYCAAAVWALSLAYRRSDDDKGRIHELEHSAVKCLRGILYCYMRQSLKLERYKQDPSPSTCLHSVFHVHTGDELLDYSLYGHLQIDALSLFLLYLVEMTSSGLQIIYNTDEVTFVQNLVYCVERAYRVPDFGMWERGNKYNNGSTELHASSVGLAKAALEAINGFNLFGPQGCSWSVIFVDTDAHNRNRQTLHSLLPRESRSHNTDAALLPVLGYPAFAVDDDTLRHQALDKVVRKLRGRYGFRRFLRDGYRTALEEEHRRHYRPAEIKLFDGIECEFPMFYLFMVIDGVFNENQHQMQEYLALLEKVILKTSQGHTIIPRYYHVPGEFVEGEKKEPGSQRRYPSETGHDGRLYLWGQALYVIAKLLVDGLITPQELDPVGRYVPMGDRRNVSLRYSNQGPLGTNVTVNVTIVAESQHLQAFLNTYGIQSQTPLQMEPIQVWPQSELVKAYSYLGLNPKLGLSGRPARPIGCLGTAKTYRILGRTVVCLPVIFDLSDFYMSQDVLLLKDNIVNCLQFVSQCWKMSKRPLCLLLIREDNLKGSRFEPMMDMLADFKRGSVGGVKVRVDRIQALISGTLVQQLDFLRVSEGEELPTFSFLEEMPVKESAGLRRRLSAPCLDDSNLEGEVLEEEWGHRSSADVLHRLSECHALHNQTVLLGILLKREGGHFITNAGTVTDQLERVHSVAGTNKRWSIVRYAACLLGKVVDSLAPSITNIVVGGKQLTLGVFGHEEVAISNPVSPAAAKQLLYGTCAARDPRASALQQELVIHVGWAMANSPELFGGMLRLRIGWMIHAMNYLLVLQAKGDMSLDIGVNVGAEALHRGHHKEQHGRGLTVPTVDHRGHGALAVPEGHEGHGGHGGHGNREPYVLSDLSPSDVKSLLLQLLQLKHHGSSGWLHRRYLDGSLNRTPPGFYDRVWQILERTPHGIVVAGTLLPQQPTLSDMTMYEMNFSLLVEEILQGIDHPAYRQLVVELLMVVSIVLERNPEVEFQEKVDLDLLLKKAVNDFQHERTKVGHAHEDALTAFYQTPPVGKCGTAVYLARAVVKMLLFGAIKPVSEDPCIIS</sequence>
<proteinExistence type="inferred from homology"/>
<feature type="domain" description="Phosphorylase b kinase regulatory subunit alpha/beta C-terminal" evidence="9">
    <location>
        <begin position="967"/>
        <end position="1115"/>
    </location>
</feature>
<comment type="pathway">
    <text evidence="2 7">Glycan biosynthesis; glycogen metabolism.</text>
</comment>
<accession>A0AAJ7U260</accession>
<evidence type="ECO:0000313" key="10">
    <source>
        <dbReference type="Proteomes" id="UP001318040"/>
    </source>
</evidence>
<dbReference type="KEGG" id="pmrn:116952043"/>
<comment type="function">
    <text evidence="7">Phosphorylase b kinase catalyzes the phosphorylation of serine in certain substrates, including troponin I.</text>
</comment>
<dbReference type="RefSeq" id="XP_032826938.1">
    <property type="nucleotide sequence ID" value="XM_032971047.1"/>
</dbReference>
<gene>
    <name evidence="11" type="primary">LOC116952043</name>
</gene>
<comment type="similarity">
    <text evidence="3 7">Belongs to the phosphorylase b kinase regulatory chain family.</text>
</comment>
<evidence type="ECO:0000256" key="1">
    <source>
        <dbReference type="ARBA" id="ARBA00004342"/>
    </source>
</evidence>
<protein>
    <recommendedName>
        <fullName evidence="7">Phosphorylase b kinase regulatory subunit</fullName>
    </recommendedName>
</protein>